<dbReference type="Pfam" id="PF01738">
    <property type="entry name" value="DLH"/>
    <property type="match status" value="1"/>
</dbReference>
<sequence length="254" mass="27427">MSCKACEEIPPVSAEYTEKGKYETIAGLKTYVTGPANATRVVIDIYDVFGLASQTIQGADRLSQHMGECLVLVPDLLEGNYVQPDWLPPDTPEKQKLFAEFRAGPGQAGHAVEKLLRVRKEVGERWPGVEGHVAVGGLCWGGKITVLACGPGNEGAGRKFNVSWTAHPGALDPADGAALTVPHICLASPDEPAEAVAELKEILSKPGKIGHVETYGRPMFHGWMGARANLSDETNAREYERGYKQVAEFLAKYI</sequence>
<dbReference type="Gene3D" id="3.40.50.1820">
    <property type="entry name" value="alpha/beta hydrolase"/>
    <property type="match status" value="1"/>
</dbReference>
<reference evidence="2 3" key="1">
    <citation type="submission" date="2024-02" db="EMBL/GenBank/DDBJ databases">
        <title>De novo assembly and annotation of 12 fungi associated with fruit tree decline syndrome in Ontario, Canada.</title>
        <authorList>
            <person name="Sulman M."/>
            <person name="Ellouze W."/>
            <person name="Ilyukhin E."/>
        </authorList>
    </citation>
    <scope>NUCLEOTIDE SEQUENCE [LARGE SCALE GENOMIC DNA]</scope>
    <source>
        <strain evidence="2 3">M169</strain>
    </source>
</reference>
<comment type="caution">
    <text evidence="2">The sequence shown here is derived from an EMBL/GenBank/DDBJ whole genome shotgun (WGS) entry which is preliminary data.</text>
</comment>
<dbReference type="InterPro" id="IPR029058">
    <property type="entry name" value="AB_hydrolase_fold"/>
</dbReference>
<protein>
    <recommendedName>
        <fullName evidence="1">Dienelactone hydrolase domain-containing protein</fullName>
    </recommendedName>
</protein>
<dbReference type="Proteomes" id="UP001430848">
    <property type="component" value="Unassembled WGS sequence"/>
</dbReference>
<name>A0ABR1PH94_DIAER</name>
<evidence type="ECO:0000313" key="3">
    <source>
        <dbReference type="Proteomes" id="UP001430848"/>
    </source>
</evidence>
<gene>
    <name evidence="2" type="ORF">SLS63_003096</name>
</gene>
<feature type="domain" description="Dienelactone hydrolase" evidence="1">
    <location>
        <begin position="29"/>
        <end position="253"/>
    </location>
</feature>
<dbReference type="SUPFAM" id="SSF53474">
    <property type="entry name" value="alpha/beta-Hydrolases"/>
    <property type="match status" value="1"/>
</dbReference>
<evidence type="ECO:0000313" key="2">
    <source>
        <dbReference type="EMBL" id="KAK7736749.1"/>
    </source>
</evidence>
<dbReference type="InterPro" id="IPR002925">
    <property type="entry name" value="Dienelactn_hydro"/>
</dbReference>
<proteinExistence type="predicted"/>
<accession>A0ABR1PH94</accession>
<evidence type="ECO:0000259" key="1">
    <source>
        <dbReference type="Pfam" id="PF01738"/>
    </source>
</evidence>
<dbReference type="PANTHER" id="PTHR47668:SF1">
    <property type="entry name" value="DIENELACTONE HYDROLASE DOMAIN-CONTAINING PROTEIN-RELATED"/>
    <property type="match status" value="1"/>
</dbReference>
<organism evidence="2 3">
    <name type="scientific">Diaporthe eres</name>
    <name type="common">Phomopsis oblonga</name>
    <dbReference type="NCBI Taxonomy" id="83184"/>
    <lineage>
        <taxon>Eukaryota</taxon>
        <taxon>Fungi</taxon>
        <taxon>Dikarya</taxon>
        <taxon>Ascomycota</taxon>
        <taxon>Pezizomycotina</taxon>
        <taxon>Sordariomycetes</taxon>
        <taxon>Sordariomycetidae</taxon>
        <taxon>Diaporthales</taxon>
        <taxon>Diaporthaceae</taxon>
        <taxon>Diaporthe</taxon>
        <taxon>Diaporthe eres species complex</taxon>
    </lineage>
</organism>
<dbReference type="PANTHER" id="PTHR47668">
    <property type="entry name" value="DIENELACTONE HYDROLASE FAMILY PROTEIN (AFU_ORTHOLOGUE AFUA_6G01940)"/>
    <property type="match status" value="1"/>
</dbReference>
<dbReference type="EMBL" id="JAKNSF020000009">
    <property type="protein sequence ID" value="KAK7736749.1"/>
    <property type="molecule type" value="Genomic_DNA"/>
</dbReference>
<keyword evidence="3" id="KW-1185">Reference proteome</keyword>